<keyword evidence="3" id="KW-0648">Protein biosynthesis</keyword>
<dbReference type="EMBL" id="LAQJ01000057">
    <property type="protein sequence ID" value="KKO20851.1"/>
    <property type="molecule type" value="Genomic_DNA"/>
</dbReference>
<dbReference type="Pfam" id="PF01272">
    <property type="entry name" value="GreA_GreB"/>
    <property type="match status" value="1"/>
</dbReference>
<dbReference type="PATRIC" id="fig|380242.3.peg.544"/>
<sequence length="114" mass="12596">MKNRRIFITAFDKKRLDELIAVAREFGEHAREDLDDLAAELDRASIVEPKKIPANVVTMNSKVLLHDLDTSDEETYALVFPNEADASSGAISVLAPIGTAILGYREGDVVEWPV</sequence>
<dbReference type="NCBIfam" id="NF004396">
    <property type="entry name" value="PRK05753.1"/>
    <property type="match status" value="1"/>
</dbReference>
<dbReference type="Proteomes" id="UP000034954">
    <property type="component" value="Unassembled WGS sequence"/>
</dbReference>
<dbReference type="InterPro" id="IPR036953">
    <property type="entry name" value="GreA/GreB_C_sf"/>
</dbReference>
<keyword evidence="3" id="KW-0251">Elongation factor</keyword>
<accession>A0A0M2V122</accession>
<comment type="caution">
    <text evidence="3">The sequence shown here is derived from an EMBL/GenBank/DDBJ whole genome shotgun (WGS) entry which is preliminary data.</text>
</comment>
<feature type="non-terminal residue" evidence="3">
    <location>
        <position position="114"/>
    </location>
</feature>
<reference evidence="3 4" key="1">
    <citation type="journal article" date="2013" name="BMC Microbiol.">
        <title>Identification of the type II cytochrome c maturation pathway in anammox bacteria by comparative genomics.</title>
        <authorList>
            <person name="Ferousi C."/>
            <person name="Speth D.R."/>
            <person name="Reimann J."/>
            <person name="Op den Camp H.J."/>
            <person name="Allen J.W."/>
            <person name="Keltjens J.T."/>
            <person name="Jetten M.S."/>
        </authorList>
    </citation>
    <scope>NUCLEOTIDE SEQUENCE [LARGE SCALE GENOMIC DNA]</scope>
    <source>
        <strain evidence="3">RU1</strain>
    </source>
</reference>
<dbReference type="GO" id="GO:0006354">
    <property type="term" value="P:DNA-templated transcription elongation"/>
    <property type="evidence" value="ECO:0007669"/>
    <property type="project" value="TreeGrafter"/>
</dbReference>
<feature type="domain" description="Regulator of nucleoside diphosphate kinase N-terminal" evidence="2">
    <location>
        <begin position="4"/>
        <end position="47"/>
    </location>
</feature>
<gene>
    <name evidence="3" type="ORF">BROFUL_00436</name>
</gene>
<dbReference type="Pfam" id="PF14760">
    <property type="entry name" value="Rnk_N"/>
    <property type="match status" value="1"/>
</dbReference>
<proteinExistence type="predicted"/>
<dbReference type="AlphaFoldDB" id="A0A0M2V122"/>
<dbReference type="InterPro" id="IPR023459">
    <property type="entry name" value="Tscrpt_elong_fac_GreA/B_fam"/>
</dbReference>
<protein>
    <submittedName>
        <fullName evidence="3">Transcription elongation factor</fullName>
    </submittedName>
</protein>
<dbReference type="InterPro" id="IPR001437">
    <property type="entry name" value="Tscrpt_elong_fac_GreA/B_C"/>
</dbReference>
<keyword evidence="4" id="KW-1185">Reference proteome</keyword>
<dbReference type="GO" id="GO:0003677">
    <property type="term" value="F:DNA binding"/>
    <property type="evidence" value="ECO:0007669"/>
    <property type="project" value="InterPro"/>
</dbReference>
<dbReference type="GO" id="GO:0003746">
    <property type="term" value="F:translation elongation factor activity"/>
    <property type="evidence" value="ECO:0007669"/>
    <property type="project" value="UniProtKB-KW"/>
</dbReference>
<dbReference type="PIRSF" id="PIRSF006092">
    <property type="entry name" value="GreA_GreB"/>
    <property type="match status" value="1"/>
</dbReference>
<dbReference type="Gene3D" id="3.10.50.30">
    <property type="entry name" value="Transcription elongation factor, GreA/GreB, C-terminal domain"/>
    <property type="match status" value="1"/>
</dbReference>
<dbReference type="PANTHER" id="PTHR30437:SF5">
    <property type="entry name" value="REGULATOR OF NUCLEOSIDE DIPHOSPHATE KINASE"/>
    <property type="match status" value="1"/>
</dbReference>
<evidence type="ECO:0000259" key="2">
    <source>
        <dbReference type="Pfam" id="PF14760"/>
    </source>
</evidence>
<evidence type="ECO:0000259" key="1">
    <source>
        <dbReference type="Pfam" id="PF01272"/>
    </source>
</evidence>
<evidence type="ECO:0000313" key="4">
    <source>
        <dbReference type="Proteomes" id="UP000034954"/>
    </source>
</evidence>
<evidence type="ECO:0000313" key="3">
    <source>
        <dbReference type="EMBL" id="KKO20851.1"/>
    </source>
</evidence>
<name>A0A0M2V122_9BACT</name>
<dbReference type="PANTHER" id="PTHR30437">
    <property type="entry name" value="TRANSCRIPTION ELONGATION FACTOR GREA"/>
    <property type="match status" value="1"/>
</dbReference>
<dbReference type="InterPro" id="IPR029462">
    <property type="entry name" value="Rnk_N"/>
</dbReference>
<dbReference type="SUPFAM" id="SSF54534">
    <property type="entry name" value="FKBP-like"/>
    <property type="match status" value="1"/>
</dbReference>
<feature type="domain" description="Transcription elongation factor GreA/GreB C-terminal" evidence="1">
    <location>
        <begin position="53"/>
        <end position="113"/>
    </location>
</feature>
<dbReference type="GO" id="GO:0032784">
    <property type="term" value="P:regulation of DNA-templated transcription elongation"/>
    <property type="evidence" value="ECO:0007669"/>
    <property type="project" value="InterPro"/>
</dbReference>
<dbReference type="GO" id="GO:0070063">
    <property type="term" value="F:RNA polymerase binding"/>
    <property type="evidence" value="ECO:0007669"/>
    <property type="project" value="InterPro"/>
</dbReference>
<organism evidence="3 4">
    <name type="scientific">Candidatus Brocadia fulgida</name>
    <dbReference type="NCBI Taxonomy" id="380242"/>
    <lineage>
        <taxon>Bacteria</taxon>
        <taxon>Pseudomonadati</taxon>
        <taxon>Planctomycetota</taxon>
        <taxon>Candidatus Brocadiia</taxon>
        <taxon>Candidatus Brocadiales</taxon>
        <taxon>Candidatus Brocadiaceae</taxon>
        <taxon>Candidatus Brocadia</taxon>
    </lineage>
</organism>